<sequence>MKIAELIPIAIAVSIFLTVLALGLDSSFEDAIWLFRKPVLLVKSIVSLNVIMVLLAVAADKLFHLNVVVATAIVAIAISPVPPFFPKKEVKVGGTNPYAISLLVAAALCSIVLIPGWIKVLALVFGFEANLAFSKIISVVFIKILLPLVLGILLHRLAPDLADRSASTVSRIAMILLVIAVLPILFTSLGPMWKMIGNGVLITVFLFALVGLGVGHLLGGPDPNDRSVLALATSSRHPGLAVAIASLNFPDRKGPVLLVVLFHLIVGMIVAIPYIQWRKRMHNE</sequence>
<evidence type="ECO:0000256" key="5">
    <source>
        <dbReference type="SAM" id="Phobius"/>
    </source>
</evidence>
<reference evidence="6 7" key="1">
    <citation type="submission" date="2016-10" db="EMBL/GenBank/DDBJ databases">
        <authorList>
            <person name="de Groot N.N."/>
        </authorList>
    </citation>
    <scope>NUCLEOTIDE SEQUENCE [LARGE SCALE GENOMIC DNA]</scope>
    <source>
        <strain evidence="6 7">GAS232</strain>
    </source>
</reference>
<dbReference type="RefSeq" id="WP_083346073.1">
    <property type="nucleotide sequence ID" value="NZ_LT629690.1"/>
</dbReference>
<name>A0A1G7NU85_9BACT</name>
<dbReference type="Proteomes" id="UP000182427">
    <property type="component" value="Chromosome I"/>
</dbReference>
<feature type="transmembrane region" description="Helical" evidence="5">
    <location>
        <begin position="40"/>
        <end position="59"/>
    </location>
</feature>
<dbReference type="InterPro" id="IPR004710">
    <property type="entry name" value="Bilac:Na_transpt"/>
</dbReference>
<evidence type="ECO:0000256" key="4">
    <source>
        <dbReference type="ARBA" id="ARBA00023136"/>
    </source>
</evidence>
<feature type="transmembrane region" description="Helical" evidence="5">
    <location>
        <begin position="255"/>
        <end position="275"/>
    </location>
</feature>
<feature type="transmembrane region" description="Helical" evidence="5">
    <location>
        <begin position="65"/>
        <end position="85"/>
    </location>
</feature>
<protein>
    <submittedName>
        <fullName evidence="6">Bile acid:Na+ symporter, BASS family</fullName>
    </submittedName>
</protein>
<keyword evidence="7" id="KW-1185">Reference proteome</keyword>
<feature type="transmembrane region" description="Helical" evidence="5">
    <location>
        <begin position="6"/>
        <end position="28"/>
    </location>
</feature>
<dbReference type="GO" id="GO:0016020">
    <property type="term" value="C:membrane"/>
    <property type="evidence" value="ECO:0007669"/>
    <property type="project" value="UniProtKB-SubCell"/>
</dbReference>
<dbReference type="Pfam" id="PF01758">
    <property type="entry name" value="SBF"/>
    <property type="match status" value="1"/>
</dbReference>
<organism evidence="6 7">
    <name type="scientific">Terriglobus roseus</name>
    <dbReference type="NCBI Taxonomy" id="392734"/>
    <lineage>
        <taxon>Bacteria</taxon>
        <taxon>Pseudomonadati</taxon>
        <taxon>Acidobacteriota</taxon>
        <taxon>Terriglobia</taxon>
        <taxon>Terriglobales</taxon>
        <taxon>Acidobacteriaceae</taxon>
        <taxon>Terriglobus</taxon>
    </lineage>
</organism>
<accession>A0A1G7NU85</accession>
<keyword evidence="2 5" id="KW-0812">Transmembrane</keyword>
<evidence type="ECO:0000256" key="3">
    <source>
        <dbReference type="ARBA" id="ARBA00022989"/>
    </source>
</evidence>
<evidence type="ECO:0000256" key="2">
    <source>
        <dbReference type="ARBA" id="ARBA00022692"/>
    </source>
</evidence>
<feature type="transmembrane region" description="Helical" evidence="5">
    <location>
        <begin position="199"/>
        <end position="219"/>
    </location>
</feature>
<evidence type="ECO:0000313" key="6">
    <source>
        <dbReference type="EMBL" id="SDF76879.1"/>
    </source>
</evidence>
<gene>
    <name evidence="6" type="ORF">SAMN05444167_3251</name>
</gene>
<dbReference type="InterPro" id="IPR038770">
    <property type="entry name" value="Na+/solute_symporter_sf"/>
</dbReference>
<dbReference type="InterPro" id="IPR002657">
    <property type="entry name" value="BilAc:Na_symport/Acr3"/>
</dbReference>
<keyword evidence="4 5" id="KW-0472">Membrane</keyword>
<dbReference type="PANTHER" id="PTHR10361:SF28">
    <property type="entry name" value="P3 PROTEIN-RELATED"/>
    <property type="match status" value="1"/>
</dbReference>
<dbReference type="PANTHER" id="PTHR10361">
    <property type="entry name" value="SODIUM-BILE ACID COTRANSPORTER"/>
    <property type="match status" value="1"/>
</dbReference>
<evidence type="ECO:0000313" key="7">
    <source>
        <dbReference type="Proteomes" id="UP000182427"/>
    </source>
</evidence>
<comment type="subcellular location">
    <subcellularLocation>
        <location evidence="1">Membrane</location>
        <topology evidence="1">Multi-pass membrane protein</topology>
    </subcellularLocation>
</comment>
<keyword evidence="3 5" id="KW-1133">Transmembrane helix</keyword>
<feature type="transmembrane region" description="Helical" evidence="5">
    <location>
        <begin position="97"/>
        <end position="118"/>
    </location>
</feature>
<dbReference type="Gene3D" id="1.20.1530.20">
    <property type="match status" value="1"/>
</dbReference>
<feature type="transmembrane region" description="Helical" evidence="5">
    <location>
        <begin position="130"/>
        <end position="154"/>
    </location>
</feature>
<dbReference type="AlphaFoldDB" id="A0A1G7NU85"/>
<dbReference type="EMBL" id="LT629690">
    <property type="protein sequence ID" value="SDF76879.1"/>
    <property type="molecule type" value="Genomic_DNA"/>
</dbReference>
<dbReference type="OrthoDB" id="581741at2"/>
<feature type="transmembrane region" description="Helical" evidence="5">
    <location>
        <begin position="174"/>
        <end position="193"/>
    </location>
</feature>
<proteinExistence type="predicted"/>
<evidence type="ECO:0000256" key="1">
    <source>
        <dbReference type="ARBA" id="ARBA00004141"/>
    </source>
</evidence>